<dbReference type="CDD" id="cd00130">
    <property type="entry name" value="PAS"/>
    <property type="match status" value="3"/>
</dbReference>
<dbReference type="InterPro" id="IPR005467">
    <property type="entry name" value="His_kinase_dom"/>
</dbReference>
<accession>A0A4Z0P7D5</accession>
<proteinExistence type="predicted"/>
<dbReference type="PRINTS" id="PR00344">
    <property type="entry name" value="BCTRLSENSOR"/>
</dbReference>
<feature type="domain" description="PAS" evidence="9">
    <location>
        <begin position="329"/>
        <end position="401"/>
    </location>
</feature>
<dbReference type="GO" id="GO:0004673">
    <property type="term" value="F:protein histidine kinase activity"/>
    <property type="evidence" value="ECO:0007669"/>
    <property type="project" value="UniProtKB-EC"/>
</dbReference>
<feature type="domain" description="PAS" evidence="9">
    <location>
        <begin position="75"/>
        <end position="145"/>
    </location>
</feature>
<gene>
    <name evidence="11" type="ORF">EU556_17135</name>
</gene>
<dbReference type="OrthoDB" id="5401121at2"/>
<dbReference type="InterPro" id="IPR003594">
    <property type="entry name" value="HATPase_dom"/>
</dbReference>
<dbReference type="InterPro" id="IPR036890">
    <property type="entry name" value="HATPase_C_sf"/>
</dbReference>
<dbReference type="Gene3D" id="2.10.70.100">
    <property type="match status" value="1"/>
</dbReference>
<dbReference type="InterPro" id="IPR001610">
    <property type="entry name" value="PAC"/>
</dbReference>
<dbReference type="Pfam" id="PF13426">
    <property type="entry name" value="PAS_9"/>
    <property type="match status" value="1"/>
</dbReference>
<dbReference type="CDD" id="cd16917">
    <property type="entry name" value="HATPase_UhpB-NarQ-NarX-like"/>
    <property type="match status" value="1"/>
</dbReference>
<feature type="domain" description="PAS" evidence="9">
    <location>
        <begin position="569"/>
        <end position="636"/>
    </location>
</feature>
<evidence type="ECO:0000256" key="4">
    <source>
        <dbReference type="ARBA" id="ARBA00022679"/>
    </source>
</evidence>
<dbReference type="InterPro" id="IPR035965">
    <property type="entry name" value="PAS-like_dom_sf"/>
</dbReference>
<dbReference type="InterPro" id="IPR013656">
    <property type="entry name" value="PAS_4"/>
</dbReference>
<reference evidence="11 12" key="1">
    <citation type="submission" date="2019-04" db="EMBL/GenBank/DDBJ databases">
        <authorList>
            <person name="Feng G."/>
            <person name="Zhang J."/>
            <person name="Zhu H."/>
        </authorList>
    </citation>
    <scope>NUCLEOTIDE SEQUENCE [LARGE SCALE GENOMIC DNA]</scope>
    <source>
        <strain evidence="11 12">92R-1</strain>
    </source>
</reference>
<dbReference type="InterPro" id="IPR000700">
    <property type="entry name" value="PAS-assoc_C"/>
</dbReference>
<dbReference type="PROSITE" id="PS50113">
    <property type="entry name" value="PAC"/>
    <property type="match status" value="1"/>
</dbReference>
<keyword evidence="6" id="KW-0175">Coiled coil</keyword>
<dbReference type="AlphaFoldDB" id="A0A4Z0P7D5"/>
<evidence type="ECO:0000256" key="6">
    <source>
        <dbReference type="SAM" id="Coils"/>
    </source>
</evidence>
<feature type="region of interest" description="Disordered" evidence="7">
    <location>
        <begin position="1"/>
        <end position="37"/>
    </location>
</feature>
<keyword evidence="4" id="KW-0808">Transferase</keyword>
<keyword evidence="3" id="KW-0597">Phosphoprotein</keyword>
<dbReference type="InterPro" id="IPR013655">
    <property type="entry name" value="PAS_fold_3"/>
</dbReference>
<name>A0A4Z0P7D5_9BACT</name>
<dbReference type="RefSeq" id="WP_135435329.1">
    <property type="nucleotide sequence ID" value="NZ_SRLA01000003.1"/>
</dbReference>
<feature type="domain" description="Histidine kinase" evidence="8">
    <location>
        <begin position="808"/>
        <end position="896"/>
    </location>
</feature>
<dbReference type="GO" id="GO:0006355">
    <property type="term" value="P:regulation of DNA-templated transcription"/>
    <property type="evidence" value="ECO:0007669"/>
    <property type="project" value="InterPro"/>
</dbReference>
<dbReference type="Pfam" id="PF08448">
    <property type="entry name" value="PAS_4"/>
    <property type="match status" value="1"/>
</dbReference>
<dbReference type="PANTHER" id="PTHR43304">
    <property type="entry name" value="PHYTOCHROME-LIKE PROTEIN CPH1"/>
    <property type="match status" value="1"/>
</dbReference>
<dbReference type="PROSITE" id="PS50112">
    <property type="entry name" value="PAS"/>
    <property type="match status" value="3"/>
</dbReference>
<evidence type="ECO:0000256" key="2">
    <source>
        <dbReference type="ARBA" id="ARBA00012438"/>
    </source>
</evidence>
<dbReference type="Gene3D" id="3.30.450.20">
    <property type="entry name" value="PAS domain"/>
    <property type="match status" value="4"/>
</dbReference>
<dbReference type="Proteomes" id="UP000298337">
    <property type="component" value="Unassembled WGS sequence"/>
</dbReference>
<dbReference type="PROSITE" id="PS50109">
    <property type="entry name" value="HIS_KIN"/>
    <property type="match status" value="1"/>
</dbReference>
<evidence type="ECO:0000313" key="11">
    <source>
        <dbReference type="EMBL" id="TGE06557.1"/>
    </source>
</evidence>
<evidence type="ECO:0000256" key="5">
    <source>
        <dbReference type="ARBA" id="ARBA00022777"/>
    </source>
</evidence>
<dbReference type="SMART" id="SM00091">
    <property type="entry name" value="PAS"/>
    <property type="match status" value="5"/>
</dbReference>
<protein>
    <recommendedName>
        <fullName evidence="2">histidine kinase</fullName>
        <ecNumber evidence="2">2.7.13.3</ecNumber>
    </recommendedName>
</protein>
<organism evidence="11 12">
    <name type="scientific">Hymenobacter fodinae</name>
    <dbReference type="NCBI Taxonomy" id="2510796"/>
    <lineage>
        <taxon>Bacteria</taxon>
        <taxon>Pseudomonadati</taxon>
        <taxon>Bacteroidota</taxon>
        <taxon>Cytophagia</taxon>
        <taxon>Cytophagales</taxon>
        <taxon>Hymenobacteraceae</taxon>
        <taxon>Hymenobacter</taxon>
    </lineage>
</organism>
<dbReference type="Pfam" id="PF02518">
    <property type="entry name" value="HATPase_c"/>
    <property type="match status" value="1"/>
</dbReference>
<evidence type="ECO:0000259" key="9">
    <source>
        <dbReference type="PROSITE" id="PS50112"/>
    </source>
</evidence>
<keyword evidence="12" id="KW-1185">Reference proteome</keyword>
<comment type="caution">
    <text evidence="11">The sequence shown here is derived from an EMBL/GenBank/DDBJ whole genome shotgun (WGS) entry which is preliminary data.</text>
</comment>
<dbReference type="InterPro" id="IPR004358">
    <property type="entry name" value="Sig_transdc_His_kin-like_C"/>
</dbReference>
<dbReference type="SMART" id="SM00387">
    <property type="entry name" value="HATPase_c"/>
    <property type="match status" value="1"/>
</dbReference>
<evidence type="ECO:0000256" key="3">
    <source>
        <dbReference type="ARBA" id="ARBA00022553"/>
    </source>
</evidence>
<keyword evidence="5" id="KW-0418">Kinase</keyword>
<dbReference type="Gene3D" id="1.20.5.1930">
    <property type="match status" value="1"/>
</dbReference>
<dbReference type="InterPro" id="IPR052162">
    <property type="entry name" value="Sensor_kinase/Photoreceptor"/>
</dbReference>
<dbReference type="SMART" id="SM00086">
    <property type="entry name" value="PAC"/>
    <property type="match status" value="3"/>
</dbReference>
<dbReference type="InterPro" id="IPR000014">
    <property type="entry name" value="PAS"/>
</dbReference>
<dbReference type="PANTHER" id="PTHR43304:SF1">
    <property type="entry name" value="PAC DOMAIN-CONTAINING PROTEIN"/>
    <property type="match status" value="1"/>
</dbReference>
<feature type="domain" description="PAC" evidence="10">
    <location>
        <begin position="278"/>
        <end position="328"/>
    </location>
</feature>
<dbReference type="Pfam" id="PF08447">
    <property type="entry name" value="PAS_3"/>
    <property type="match status" value="1"/>
</dbReference>
<evidence type="ECO:0000256" key="1">
    <source>
        <dbReference type="ARBA" id="ARBA00000085"/>
    </source>
</evidence>
<feature type="compositionally biased region" description="Basic and acidic residues" evidence="7">
    <location>
        <begin position="24"/>
        <end position="37"/>
    </location>
</feature>
<dbReference type="Gene3D" id="3.30.565.10">
    <property type="entry name" value="Histidine kinase-like ATPase, C-terminal domain"/>
    <property type="match status" value="1"/>
</dbReference>
<evidence type="ECO:0000259" key="8">
    <source>
        <dbReference type="PROSITE" id="PS50109"/>
    </source>
</evidence>
<dbReference type="EMBL" id="SRLA01000003">
    <property type="protein sequence ID" value="TGE06557.1"/>
    <property type="molecule type" value="Genomic_DNA"/>
</dbReference>
<evidence type="ECO:0000259" key="10">
    <source>
        <dbReference type="PROSITE" id="PS50113"/>
    </source>
</evidence>
<dbReference type="SUPFAM" id="SSF55785">
    <property type="entry name" value="PYP-like sensor domain (PAS domain)"/>
    <property type="match status" value="4"/>
</dbReference>
<dbReference type="NCBIfam" id="TIGR00229">
    <property type="entry name" value="sensory_box"/>
    <property type="match status" value="4"/>
</dbReference>
<comment type="catalytic activity">
    <reaction evidence="1">
        <text>ATP + protein L-histidine = ADP + protein N-phospho-L-histidine.</text>
        <dbReference type="EC" id="2.7.13.3"/>
    </reaction>
</comment>
<dbReference type="SUPFAM" id="SSF55874">
    <property type="entry name" value="ATPase domain of HSP90 chaperone/DNA topoisomerase II/histidine kinase"/>
    <property type="match status" value="1"/>
</dbReference>
<dbReference type="EC" id="2.7.13.3" evidence="2"/>
<feature type="coiled-coil region" evidence="6">
    <location>
        <begin position="48"/>
        <end position="78"/>
    </location>
</feature>
<evidence type="ECO:0000313" key="12">
    <source>
        <dbReference type="Proteomes" id="UP000298337"/>
    </source>
</evidence>
<sequence>MDADSPSPNHDAASSDNSLQKLRSQAERKRLVSQSADEKTPEEVLRLVQELRIHQIELEMQYEELQRAQAESEAMRSQYADLYEFAPVGYCTLSGNGEIRQLNLYISQLLGLLRRELLGRRFGLFVTQEQRGQFADFLARVLQQEQRLSCSLELRRDDGTLLYVRLEGLAFTDGLGEQLCRLAVLDTTHEHQTNEALRASELRFRTLFEQSADAMLLVRNEEYIDCNDAALRLIGAVDKRQLLGKKIQELTPELQPNGKRSTDLIQQHMAEAIRRGNHRFEWWRYRLNGEGLWLEVVVTPLVVDGSTIMHVTWRDITARKRDEQRLAASEERLRLALEGSRMGVWAWDLSSDELYWDQRAQQIIGHAFDANPVPFTRLVNAIHPEDLGRATAILEKAVREHQPFELEHRVVWPDGSIRYVVATGQVLPGEPRRLTGLIRDVTTRRLEQEELNYKNRLLEHILSNTPVVLGRFTPQGEVLELLGHGLRRMNVADNELDGKPIVEVYPDAAKQMRPLLEGQSVSFITTGNFHGENLYYQNYGFFDEQKQQAILFALDVTSSEQMKAQLRSEKEFTERLLDSSVDAIAALDQRGYVTAWNRTATLQTGVAPAQALGHYIWETPLGHAHPEFRELIAQSLTGEPVTRLAMKDMTPMGGYFDLYLVPLTRREENIGALLIMRDVTEREELLTETTRLKLQQQKAVLEAIITAQEEERRHIAEALHNGVGQLLYAIKLHLEHTAELPRTSPAFSLLDEAIRATRGISFELTPGVLEDFGLETAMKELIKRIPRPPIRLQSRIPRNLPKTLQIAVYRIVQELLNNTMKHARAAEVFIYLEKEDDHLLLSVEDDGVGFDTEQTREVKGMGLSSIRSRVELLNGQFQLRSRPGHGTMVTIQLPVA</sequence>
<feature type="compositionally biased region" description="Polar residues" evidence="7">
    <location>
        <begin position="1"/>
        <end position="23"/>
    </location>
</feature>
<dbReference type="InterPro" id="IPR013767">
    <property type="entry name" value="PAS_fold"/>
</dbReference>
<evidence type="ECO:0000256" key="7">
    <source>
        <dbReference type="SAM" id="MobiDB-lite"/>
    </source>
</evidence>
<dbReference type="Pfam" id="PF00989">
    <property type="entry name" value="PAS"/>
    <property type="match status" value="1"/>
</dbReference>